<protein>
    <submittedName>
        <fullName evidence="1">NADH dehydrogenase subunit 4L</fullName>
    </submittedName>
</protein>
<gene>
    <name evidence="1" type="primary">ND4L</name>
</gene>
<sequence length="100" mass="11653">MTPLHFSYHSAFIHQHYKPLITPNPFNLQPYYAWESMMLSLIYCPNNMTHPTTNPITYAYPNTNIILLGLRSWYKPILTSSIFTNSWFKPATKPKSSTNV</sequence>
<accession>B6JUB4</accession>
<keyword evidence="1" id="KW-0496">Mitochondrion</keyword>
<name>B6JUB4_LEPOA</name>
<dbReference type="AlphaFoldDB" id="B6JUB4"/>
<organism evidence="1">
    <name type="scientific">Lepidochelys olivacea</name>
    <name type="common">Olive Ridley Sea turtle</name>
    <name type="synonym">Chelonia olivacea</name>
    <dbReference type="NCBI Taxonomy" id="27788"/>
    <lineage>
        <taxon>Eukaryota</taxon>
        <taxon>Metazoa</taxon>
        <taxon>Chordata</taxon>
        <taxon>Craniata</taxon>
        <taxon>Vertebrata</taxon>
        <taxon>Euteleostomi</taxon>
        <taxon>Archelosauria</taxon>
        <taxon>Testudinata</taxon>
        <taxon>Testudines</taxon>
        <taxon>Cryptodira</taxon>
        <taxon>Durocryptodira</taxon>
        <taxon>Americhelydia</taxon>
        <taxon>Chelonioidea</taxon>
        <taxon>Cheloniidae</taxon>
        <taxon>Lepidochelys</taxon>
    </lineage>
</organism>
<proteinExistence type="predicted"/>
<dbReference type="EMBL" id="DQ486893">
    <property type="protein sequence ID" value="ABE96693.1"/>
    <property type="molecule type" value="Genomic_DNA"/>
</dbReference>
<reference evidence="1" key="1">
    <citation type="submission" date="2006-04" db="EMBL/GenBank/DDBJ databases">
        <title>The complete nucleotide sequence of Olive ridley seaturtle (Lepidochelys olivacea) mitochondrial genome.</title>
        <authorList>
            <person name="Tandon M."/>
            <person name="Trivedi R."/>
            <person name="Kashyap V.K."/>
        </authorList>
    </citation>
    <scope>NUCLEOTIDE SEQUENCE</scope>
</reference>
<geneLocation type="mitochondrion" evidence="1"/>
<evidence type="ECO:0000313" key="1">
    <source>
        <dbReference type="EMBL" id="ABE96693.1"/>
    </source>
</evidence>